<dbReference type="AlphaFoldDB" id="F5XEX8"/>
<dbReference type="GO" id="GO:0009231">
    <property type="term" value="P:riboflavin biosynthetic process"/>
    <property type="evidence" value="ECO:0007669"/>
    <property type="project" value="InterPro"/>
</dbReference>
<evidence type="ECO:0000256" key="3">
    <source>
        <dbReference type="ARBA" id="ARBA00023002"/>
    </source>
</evidence>
<evidence type="ECO:0000259" key="4">
    <source>
        <dbReference type="Pfam" id="PF01872"/>
    </source>
</evidence>
<evidence type="ECO:0000313" key="5">
    <source>
        <dbReference type="EMBL" id="BAK35344.1"/>
    </source>
</evidence>
<evidence type="ECO:0000256" key="2">
    <source>
        <dbReference type="ARBA" id="ARBA00022857"/>
    </source>
</evidence>
<name>F5XEX8_MICPN</name>
<proteinExistence type="predicted"/>
<evidence type="ECO:0000313" key="6">
    <source>
        <dbReference type="Proteomes" id="UP000007947"/>
    </source>
</evidence>
<feature type="domain" description="Bacterial bifunctional deaminase-reductase C-terminal" evidence="4">
    <location>
        <begin position="33"/>
        <end position="223"/>
    </location>
</feature>
<dbReference type="Proteomes" id="UP000007947">
    <property type="component" value="Chromosome"/>
</dbReference>
<dbReference type="InterPro" id="IPR002734">
    <property type="entry name" value="RibDG_C"/>
</dbReference>
<dbReference type="PANTHER" id="PTHR38011:SF7">
    <property type="entry name" value="2,5-DIAMINO-6-RIBOSYLAMINO-4(3H)-PYRIMIDINONE 5'-PHOSPHATE REDUCTASE"/>
    <property type="match status" value="1"/>
</dbReference>
<dbReference type="Pfam" id="PF01872">
    <property type="entry name" value="RibD_C"/>
    <property type="match status" value="1"/>
</dbReference>
<evidence type="ECO:0000256" key="1">
    <source>
        <dbReference type="ARBA" id="ARBA00005104"/>
    </source>
</evidence>
<sequence length="255" mass="27205">MRLLHHADPRPSAELSRADLIDLYRWPEGGSGPVVRSNFVSTLDGSVQGLDGRSGSINTESDHEIFALLRALSDVIMVGAGTIRAEGYQAVDLQPWQRSIRSAEGLAPFPILVVVTRSLHLDPAFAAPPVEHGPVIVVTSGDHEPGTIEPLRDAGAEVLQVPGPTVNLGWVLDSLAARGERRILTEGGPSLHRDLLAAGLVDRLSLTLAPSVVGGVGHRSTAGAALPERADFDLDFVLLADDQTLFTNYRRQVAD</sequence>
<dbReference type="Gene3D" id="3.40.430.10">
    <property type="entry name" value="Dihydrofolate Reductase, subunit A"/>
    <property type="match status" value="1"/>
</dbReference>
<protein>
    <recommendedName>
        <fullName evidence="4">Bacterial bifunctional deaminase-reductase C-terminal domain-containing protein</fullName>
    </recommendedName>
</protein>
<reference evidence="5 6" key="1">
    <citation type="submission" date="2011-05" db="EMBL/GenBank/DDBJ databases">
        <title>Whole genome sequence of Microlunatus phosphovorus NM-1.</title>
        <authorList>
            <person name="Hosoyama A."/>
            <person name="Sasaki K."/>
            <person name="Harada T."/>
            <person name="Igarashi R."/>
            <person name="Kawakoshi A."/>
            <person name="Sasagawa M."/>
            <person name="Fukada J."/>
            <person name="Nakamura S."/>
            <person name="Katano Y."/>
            <person name="Hanada S."/>
            <person name="Kamagata Y."/>
            <person name="Nakamura N."/>
            <person name="Yamazaki S."/>
            <person name="Fujita N."/>
        </authorList>
    </citation>
    <scope>NUCLEOTIDE SEQUENCE [LARGE SCALE GENOMIC DNA]</scope>
    <source>
        <strain evidence="6">ATCC 700054 / DSM 10555 / JCM 9379 / NBRC 101784 / NCIMB 13414 / VKM Ac-1990 / NM-1</strain>
    </source>
</reference>
<dbReference type="RefSeq" id="WP_013863216.1">
    <property type="nucleotide sequence ID" value="NC_015635.1"/>
</dbReference>
<dbReference type="EMBL" id="AP012204">
    <property type="protein sequence ID" value="BAK35344.1"/>
    <property type="molecule type" value="Genomic_DNA"/>
</dbReference>
<dbReference type="PANTHER" id="PTHR38011">
    <property type="entry name" value="DIHYDROFOLATE REDUCTASE FAMILY PROTEIN (AFU_ORTHOLOGUE AFUA_8G06820)"/>
    <property type="match status" value="1"/>
</dbReference>
<dbReference type="HOGENOM" id="CLU_036590_7_2_11"/>
<dbReference type="GO" id="GO:0008703">
    <property type="term" value="F:5-amino-6-(5-phosphoribosylamino)uracil reductase activity"/>
    <property type="evidence" value="ECO:0007669"/>
    <property type="project" value="InterPro"/>
</dbReference>
<organism evidence="5 6">
    <name type="scientific">Microlunatus phosphovorus (strain ATCC 700054 / DSM 10555 / JCM 9379 / NBRC 101784 / NCIMB 13414 / VKM Ac-1990 / NM-1)</name>
    <dbReference type="NCBI Taxonomy" id="1032480"/>
    <lineage>
        <taxon>Bacteria</taxon>
        <taxon>Bacillati</taxon>
        <taxon>Actinomycetota</taxon>
        <taxon>Actinomycetes</taxon>
        <taxon>Propionibacteriales</taxon>
        <taxon>Propionibacteriaceae</taxon>
        <taxon>Microlunatus</taxon>
    </lineage>
</organism>
<keyword evidence="6" id="KW-1185">Reference proteome</keyword>
<dbReference type="InterPro" id="IPR050765">
    <property type="entry name" value="Riboflavin_Biosynth_HTPR"/>
</dbReference>
<dbReference type="eggNOG" id="COG1985">
    <property type="taxonomic scope" value="Bacteria"/>
</dbReference>
<dbReference type="STRING" id="1032480.MLP_23300"/>
<keyword evidence="2" id="KW-0521">NADP</keyword>
<dbReference type="InterPro" id="IPR024072">
    <property type="entry name" value="DHFR-like_dom_sf"/>
</dbReference>
<dbReference type="SUPFAM" id="SSF53597">
    <property type="entry name" value="Dihydrofolate reductase-like"/>
    <property type="match status" value="1"/>
</dbReference>
<dbReference type="KEGG" id="mph:MLP_23300"/>
<comment type="pathway">
    <text evidence="1">Cofactor biosynthesis; riboflavin biosynthesis.</text>
</comment>
<gene>
    <name evidence="5" type="ordered locus">MLP_23300</name>
</gene>
<accession>F5XEX8</accession>
<keyword evidence="3" id="KW-0560">Oxidoreductase</keyword>